<feature type="transmembrane region" description="Helical" evidence="8">
    <location>
        <begin position="298"/>
        <end position="317"/>
    </location>
</feature>
<evidence type="ECO:0000256" key="3">
    <source>
        <dbReference type="ARBA" id="ARBA00022448"/>
    </source>
</evidence>
<dbReference type="InterPro" id="IPR000522">
    <property type="entry name" value="ABC_transptr_permease_BtuC"/>
</dbReference>
<dbReference type="CDD" id="cd06550">
    <property type="entry name" value="TM_ABC_iron-siderophores_like"/>
    <property type="match status" value="1"/>
</dbReference>
<sequence>MTPIFYHRLLLLVALLILLAIGLNFGGSSIQLRDLFASDESADLARLILLEVRLPRLLLAALVGAALGMSGAAIQGLLRNPLAEPGILGISSGGAAMAVIALYLGFAGWGFTGWGFSGWGFAGAGPSGAGGSGLNAWLLPLFAITGSGLALAVIVWIARMNRSKVTIILAGVAISAFCSGLIALVLSLSPNPFAFQEISYWLLGSLNGRDLGHVVLMLPGLLIGGWLLLTTRRYLMSLTLGEDVAHTLGFSNQHWRTRVLVGVAIATGSAVALTGIIGFVGLIIPHLVRPLVRGRPDYLLVSSALAGAVFLLGLDILVQLLPTGPEIQVGALAAIIGGPFFLYLLLTNLLKGDVWRS</sequence>
<proteinExistence type="inferred from homology"/>
<feature type="transmembrane region" description="Helical" evidence="8">
    <location>
        <begin position="136"/>
        <end position="158"/>
    </location>
</feature>
<dbReference type="GO" id="GO:0005886">
    <property type="term" value="C:plasma membrane"/>
    <property type="evidence" value="ECO:0007669"/>
    <property type="project" value="UniProtKB-SubCell"/>
</dbReference>
<dbReference type="OrthoDB" id="9055647at2"/>
<dbReference type="Pfam" id="PF01032">
    <property type="entry name" value="FecCD"/>
    <property type="match status" value="1"/>
</dbReference>
<reference evidence="9 10" key="1">
    <citation type="journal article" date="2011" name="Front. Microbiol.">
        <title>Genomic signatures of strain selection and enhancement in Bacillus atrophaeus var. globigii, a historical biowarfare simulant.</title>
        <authorList>
            <person name="Gibbons H.S."/>
            <person name="Broomall S.M."/>
            <person name="McNew L.A."/>
            <person name="Daligault H."/>
            <person name="Chapman C."/>
            <person name="Bruce D."/>
            <person name="Karavis M."/>
            <person name="Krepps M."/>
            <person name="McGregor P.A."/>
            <person name="Hong C."/>
            <person name="Park K.H."/>
            <person name="Akmal A."/>
            <person name="Feldman A."/>
            <person name="Lin J.S."/>
            <person name="Chang W.E."/>
            <person name="Higgs B.W."/>
            <person name="Demirev P."/>
            <person name="Lindquist J."/>
            <person name="Liem A."/>
            <person name="Fochler E."/>
            <person name="Read T.D."/>
            <person name="Tapia R."/>
            <person name="Johnson S."/>
            <person name="Bishop-Lilly K.A."/>
            <person name="Detter C."/>
            <person name="Han C."/>
            <person name="Sozhamannan S."/>
            <person name="Rosenzweig C.N."/>
            <person name="Skowronski E.W."/>
        </authorList>
    </citation>
    <scope>NUCLEOTIDE SEQUENCE [LARGE SCALE GENOMIC DNA]</scope>
    <source>
        <strain evidence="9 10">AK5</strain>
    </source>
</reference>
<evidence type="ECO:0000256" key="7">
    <source>
        <dbReference type="ARBA" id="ARBA00023136"/>
    </source>
</evidence>
<evidence type="ECO:0000313" key="9">
    <source>
        <dbReference type="EMBL" id="RUO18596.1"/>
    </source>
</evidence>
<keyword evidence="5 8" id="KW-0812">Transmembrane</keyword>
<protein>
    <submittedName>
        <fullName evidence="9">ABC transporter permease</fullName>
    </submittedName>
</protein>
<comment type="similarity">
    <text evidence="2">Belongs to the binding-protein-dependent transport system permease family. FecCD subfamily.</text>
</comment>
<dbReference type="GO" id="GO:0022857">
    <property type="term" value="F:transmembrane transporter activity"/>
    <property type="evidence" value="ECO:0007669"/>
    <property type="project" value="InterPro"/>
</dbReference>
<keyword evidence="3" id="KW-0813">Transport</keyword>
<evidence type="ECO:0000313" key="10">
    <source>
        <dbReference type="Proteomes" id="UP000288212"/>
    </source>
</evidence>
<dbReference type="AlphaFoldDB" id="A0A432VQQ3"/>
<dbReference type="EMBL" id="PIPI01000008">
    <property type="protein sequence ID" value="RUO18596.1"/>
    <property type="molecule type" value="Genomic_DNA"/>
</dbReference>
<feature type="transmembrane region" description="Helical" evidence="8">
    <location>
        <begin position="57"/>
        <end position="78"/>
    </location>
</feature>
<evidence type="ECO:0000256" key="4">
    <source>
        <dbReference type="ARBA" id="ARBA00022475"/>
    </source>
</evidence>
<comment type="caution">
    <text evidence="9">The sequence shown here is derived from an EMBL/GenBank/DDBJ whole genome shotgun (WGS) entry which is preliminary data.</text>
</comment>
<dbReference type="PANTHER" id="PTHR30472:SF25">
    <property type="entry name" value="ABC TRANSPORTER PERMEASE PROTEIN MJ0876-RELATED"/>
    <property type="match status" value="1"/>
</dbReference>
<evidence type="ECO:0000256" key="5">
    <source>
        <dbReference type="ARBA" id="ARBA00022692"/>
    </source>
</evidence>
<dbReference type="Proteomes" id="UP000288212">
    <property type="component" value="Unassembled WGS sequence"/>
</dbReference>
<keyword evidence="10" id="KW-1185">Reference proteome</keyword>
<dbReference type="PANTHER" id="PTHR30472">
    <property type="entry name" value="FERRIC ENTEROBACTIN TRANSPORT SYSTEM PERMEASE PROTEIN"/>
    <property type="match status" value="1"/>
</dbReference>
<keyword evidence="6 8" id="KW-1133">Transmembrane helix</keyword>
<dbReference type="SUPFAM" id="SSF81345">
    <property type="entry name" value="ABC transporter involved in vitamin B12 uptake, BtuC"/>
    <property type="match status" value="1"/>
</dbReference>
<feature type="transmembrane region" description="Helical" evidence="8">
    <location>
        <begin position="211"/>
        <end position="229"/>
    </location>
</feature>
<keyword evidence="4" id="KW-1003">Cell membrane</keyword>
<gene>
    <name evidence="9" type="ORF">CWE06_10130</name>
</gene>
<feature type="transmembrane region" description="Helical" evidence="8">
    <location>
        <begin position="259"/>
        <end position="286"/>
    </location>
</feature>
<evidence type="ECO:0000256" key="6">
    <source>
        <dbReference type="ARBA" id="ARBA00022989"/>
    </source>
</evidence>
<evidence type="ECO:0000256" key="8">
    <source>
        <dbReference type="SAM" id="Phobius"/>
    </source>
</evidence>
<feature type="transmembrane region" description="Helical" evidence="8">
    <location>
        <begin position="90"/>
        <end position="116"/>
    </location>
</feature>
<organism evidence="9 10">
    <name type="scientific">Aliidiomarina haloalkalitolerans</name>
    <dbReference type="NCBI Taxonomy" id="859059"/>
    <lineage>
        <taxon>Bacteria</taxon>
        <taxon>Pseudomonadati</taxon>
        <taxon>Pseudomonadota</taxon>
        <taxon>Gammaproteobacteria</taxon>
        <taxon>Alteromonadales</taxon>
        <taxon>Idiomarinaceae</taxon>
        <taxon>Aliidiomarina</taxon>
    </lineage>
</organism>
<dbReference type="RefSeq" id="WP_126793738.1">
    <property type="nucleotide sequence ID" value="NZ_PIPI01000008.1"/>
</dbReference>
<dbReference type="Gene3D" id="1.10.3470.10">
    <property type="entry name" value="ABC transporter involved in vitamin B12 uptake, BtuC"/>
    <property type="match status" value="1"/>
</dbReference>
<dbReference type="InterPro" id="IPR037294">
    <property type="entry name" value="ABC_BtuC-like"/>
</dbReference>
<feature type="transmembrane region" description="Helical" evidence="8">
    <location>
        <begin position="329"/>
        <end position="350"/>
    </location>
</feature>
<evidence type="ECO:0000256" key="1">
    <source>
        <dbReference type="ARBA" id="ARBA00004651"/>
    </source>
</evidence>
<name>A0A432VQQ3_9GAMM</name>
<evidence type="ECO:0000256" key="2">
    <source>
        <dbReference type="ARBA" id="ARBA00007935"/>
    </source>
</evidence>
<comment type="subcellular location">
    <subcellularLocation>
        <location evidence="1">Cell membrane</location>
        <topology evidence="1">Multi-pass membrane protein</topology>
    </subcellularLocation>
</comment>
<keyword evidence="7 8" id="KW-0472">Membrane</keyword>
<feature type="transmembrane region" description="Helical" evidence="8">
    <location>
        <begin position="165"/>
        <end position="186"/>
    </location>
</feature>
<accession>A0A432VQQ3</accession>